<dbReference type="STRING" id="1328313.DS2_06666"/>
<reference evidence="2 3" key="1">
    <citation type="journal article" date="2014" name="Genome Announc.">
        <title>Draft Genome Sequence of the Agar-Degrading Bacterium Catenovulum sp. Strain DS-2, Isolated from Intestines of Haliotis diversicolor.</title>
        <authorList>
            <person name="Shan D."/>
            <person name="Li X."/>
            <person name="Gu Z."/>
            <person name="Wei G."/>
            <person name="Gao Z."/>
            <person name="Shao Z."/>
        </authorList>
    </citation>
    <scope>NUCLEOTIDE SEQUENCE [LARGE SCALE GENOMIC DNA]</scope>
    <source>
        <strain evidence="2 3">DS-2</strain>
    </source>
</reference>
<protein>
    <recommendedName>
        <fullName evidence="4">Lipoprotein</fullName>
    </recommendedName>
</protein>
<keyword evidence="1" id="KW-0732">Signal</keyword>
<feature type="signal peptide" evidence="1">
    <location>
        <begin position="1"/>
        <end position="17"/>
    </location>
</feature>
<dbReference type="Proteomes" id="UP000019276">
    <property type="component" value="Unassembled WGS sequence"/>
</dbReference>
<comment type="caution">
    <text evidence="2">The sequence shown here is derived from an EMBL/GenBank/DDBJ whole genome shotgun (WGS) entry which is preliminary data.</text>
</comment>
<gene>
    <name evidence="2" type="ORF">DS2_06666</name>
</gene>
<evidence type="ECO:0000313" key="3">
    <source>
        <dbReference type="Proteomes" id="UP000019276"/>
    </source>
</evidence>
<accession>W7QP20</accession>
<dbReference type="AlphaFoldDB" id="W7QP20"/>
<evidence type="ECO:0000313" key="2">
    <source>
        <dbReference type="EMBL" id="EWH10712.1"/>
    </source>
</evidence>
<organism evidence="2 3">
    <name type="scientific">Catenovulum agarivorans DS-2</name>
    <dbReference type="NCBI Taxonomy" id="1328313"/>
    <lineage>
        <taxon>Bacteria</taxon>
        <taxon>Pseudomonadati</taxon>
        <taxon>Pseudomonadota</taxon>
        <taxon>Gammaproteobacteria</taxon>
        <taxon>Alteromonadales</taxon>
        <taxon>Alteromonadaceae</taxon>
        <taxon>Catenovulum</taxon>
    </lineage>
</organism>
<evidence type="ECO:0000256" key="1">
    <source>
        <dbReference type="SAM" id="SignalP"/>
    </source>
</evidence>
<sequence length="221" mass="24433">MKYAALIFAITSGFAFAQTPIDVQIKGFDDGVKTTMQTDYKEAVLFAKREAIERSGVKVKSLTTVKDFVLQSDYIESTAEAVLLPGYTILDIGYQIDGSYLVVLTGQVAQPDQQSPINSALKQLEQNHQKYEFELGALLGTHKITKAYFANSNKFVIHYAFKNGVITLSDLDQGLMVLQGEYKTDADSGTVTLDFNQDGSAKGKWRNFLASGDIQIKLKSY</sequence>
<feature type="chain" id="PRO_5004898242" description="Lipoprotein" evidence="1">
    <location>
        <begin position="18"/>
        <end position="221"/>
    </location>
</feature>
<proteinExistence type="predicted"/>
<dbReference type="eggNOG" id="ENOG5033XPB">
    <property type="taxonomic scope" value="Bacteria"/>
</dbReference>
<evidence type="ECO:0008006" key="4">
    <source>
        <dbReference type="Google" id="ProtNLM"/>
    </source>
</evidence>
<keyword evidence="3" id="KW-1185">Reference proteome</keyword>
<dbReference type="RefSeq" id="WP_035013922.1">
    <property type="nucleotide sequence ID" value="NZ_ARZY01000009.1"/>
</dbReference>
<name>W7QP20_9ALTE</name>
<dbReference type="OrthoDB" id="6386377at2"/>
<dbReference type="EMBL" id="ARZY01000009">
    <property type="protein sequence ID" value="EWH10712.1"/>
    <property type="molecule type" value="Genomic_DNA"/>
</dbReference>